<evidence type="ECO:0000256" key="2">
    <source>
        <dbReference type="RuleBase" id="RU367162"/>
    </source>
</evidence>
<dbReference type="STRING" id="765915.A0A1Y2HEN6"/>
<feature type="region of interest" description="Disordered" evidence="3">
    <location>
        <begin position="1"/>
        <end position="57"/>
    </location>
</feature>
<comment type="similarity">
    <text evidence="1 2">Belongs to the YPI1 family.</text>
</comment>
<dbReference type="GO" id="GO:0004865">
    <property type="term" value="F:protein serine/threonine phosphatase inhibitor activity"/>
    <property type="evidence" value="ECO:0007669"/>
    <property type="project" value="UniProtKB-UniRule"/>
</dbReference>
<keyword evidence="5" id="KW-1185">Reference proteome</keyword>
<dbReference type="PANTHER" id="PTHR20835:SF0">
    <property type="entry name" value="E3 UBIQUITIN-PROTEIN LIGASE PPP1R11"/>
    <property type="match status" value="1"/>
</dbReference>
<dbReference type="EMBL" id="MCFL01000046">
    <property type="protein sequence ID" value="ORZ32474.1"/>
    <property type="molecule type" value="Genomic_DNA"/>
</dbReference>
<feature type="compositionally biased region" description="Basic residues" evidence="3">
    <location>
        <begin position="154"/>
        <end position="168"/>
    </location>
</feature>
<reference evidence="4 5" key="1">
    <citation type="submission" date="2016-07" db="EMBL/GenBank/DDBJ databases">
        <title>Pervasive Adenine N6-methylation of Active Genes in Fungi.</title>
        <authorList>
            <consortium name="DOE Joint Genome Institute"/>
            <person name="Mondo S.J."/>
            <person name="Dannebaum R.O."/>
            <person name="Kuo R.C."/>
            <person name="Labutti K."/>
            <person name="Haridas S."/>
            <person name="Kuo A."/>
            <person name="Salamov A."/>
            <person name="Ahrendt S.R."/>
            <person name="Lipzen A."/>
            <person name="Sullivan W."/>
            <person name="Andreopoulos W.B."/>
            <person name="Clum A."/>
            <person name="Lindquist E."/>
            <person name="Daum C."/>
            <person name="Ramamoorthy G.K."/>
            <person name="Gryganskyi A."/>
            <person name="Culley D."/>
            <person name="Magnuson J.K."/>
            <person name="James T.Y."/>
            <person name="O'Malley M.A."/>
            <person name="Stajich J.E."/>
            <person name="Spatafora J.W."/>
            <person name="Visel A."/>
            <person name="Grigoriev I.V."/>
        </authorList>
    </citation>
    <scope>NUCLEOTIDE SEQUENCE [LARGE SCALE GENOMIC DNA]</scope>
    <source>
        <strain evidence="4 5">PL171</strain>
    </source>
</reference>
<dbReference type="InterPro" id="IPR011107">
    <property type="entry name" value="PPI_Ypi1"/>
</dbReference>
<evidence type="ECO:0000256" key="1">
    <source>
        <dbReference type="ARBA" id="ARBA00005605"/>
    </source>
</evidence>
<evidence type="ECO:0000313" key="4">
    <source>
        <dbReference type="EMBL" id="ORZ32474.1"/>
    </source>
</evidence>
<comment type="function">
    <text evidence="2">Regulator of type 1 phosphatases which maintains protein phosphatase activity under strict control.</text>
</comment>
<dbReference type="Proteomes" id="UP000193411">
    <property type="component" value="Unassembled WGS sequence"/>
</dbReference>
<feature type="compositionally biased region" description="Basic and acidic residues" evidence="3">
    <location>
        <begin position="140"/>
        <end position="150"/>
    </location>
</feature>
<keyword evidence="2" id="KW-0539">Nucleus</keyword>
<evidence type="ECO:0000256" key="3">
    <source>
        <dbReference type="SAM" id="MobiDB-lite"/>
    </source>
</evidence>
<organism evidence="4 5">
    <name type="scientific">Catenaria anguillulae PL171</name>
    <dbReference type="NCBI Taxonomy" id="765915"/>
    <lineage>
        <taxon>Eukaryota</taxon>
        <taxon>Fungi</taxon>
        <taxon>Fungi incertae sedis</taxon>
        <taxon>Blastocladiomycota</taxon>
        <taxon>Blastocladiomycetes</taxon>
        <taxon>Blastocladiales</taxon>
        <taxon>Catenariaceae</taxon>
        <taxon>Catenaria</taxon>
    </lineage>
</organism>
<feature type="compositionally biased region" description="Low complexity" evidence="3">
    <location>
        <begin position="15"/>
        <end position="31"/>
    </location>
</feature>
<name>A0A1Y2HEN6_9FUNG</name>
<evidence type="ECO:0000313" key="5">
    <source>
        <dbReference type="Proteomes" id="UP000193411"/>
    </source>
</evidence>
<comment type="subcellular location">
    <subcellularLocation>
        <location evidence="2">Nucleus</location>
    </subcellularLocation>
</comment>
<dbReference type="AlphaFoldDB" id="A0A1Y2HEN6"/>
<dbReference type="GO" id="GO:0008157">
    <property type="term" value="F:protein phosphatase 1 binding"/>
    <property type="evidence" value="ECO:0007669"/>
    <property type="project" value="TreeGrafter"/>
</dbReference>
<dbReference type="PANTHER" id="PTHR20835">
    <property type="entry name" value="E3 UBIQUITIN-PROTEIN LIGASE PPP1R11-RELATED"/>
    <property type="match status" value="1"/>
</dbReference>
<sequence>MNSGTSTPSPPPPAANATATASAGANAPTPSHGSRTMVIHATASREAPPASGDDGSAVEPIIGILSLTGARMQGGTGRIQWDESVVDNEGMGKKSSKICCIFRKQRNWDESDSDSSEFSSSDDDSDDDSDSGQGNGGGKGQHDHSHDHGPGKCNHGHGHKHGKPRRRPGPNAYERQPKYKKRASPTGAGPDGL</sequence>
<accession>A0A1Y2HEN6</accession>
<feature type="region of interest" description="Disordered" evidence="3">
    <location>
        <begin position="72"/>
        <end position="193"/>
    </location>
</feature>
<gene>
    <name evidence="4" type="ORF">BCR44DRAFT_1502026</name>
</gene>
<dbReference type="GO" id="GO:0005634">
    <property type="term" value="C:nucleus"/>
    <property type="evidence" value="ECO:0007669"/>
    <property type="project" value="UniProtKB-SubCell"/>
</dbReference>
<protein>
    <recommendedName>
        <fullName evidence="2">Type 1 phosphatases regulator</fullName>
    </recommendedName>
</protein>
<feature type="compositionally biased region" description="Acidic residues" evidence="3">
    <location>
        <begin position="110"/>
        <end position="130"/>
    </location>
</feature>
<dbReference type="Pfam" id="PF07491">
    <property type="entry name" value="PPI_Ypi1"/>
    <property type="match status" value="1"/>
</dbReference>
<comment type="caution">
    <text evidence="4">The sequence shown here is derived from an EMBL/GenBank/DDBJ whole genome shotgun (WGS) entry which is preliminary data.</text>
</comment>
<dbReference type="OrthoDB" id="307488at2759"/>
<proteinExistence type="inferred from homology"/>